<organism evidence="1 2">
    <name type="scientific">Bacillus mycoides</name>
    <dbReference type="NCBI Taxonomy" id="1405"/>
    <lineage>
        <taxon>Bacteria</taxon>
        <taxon>Bacillati</taxon>
        <taxon>Bacillota</taxon>
        <taxon>Bacilli</taxon>
        <taxon>Bacillales</taxon>
        <taxon>Bacillaceae</taxon>
        <taxon>Bacillus</taxon>
        <taxon>Bacillus cereus group</taxon>
    </lineage>
</organism>
<dbReference type="Proteomes" id="UP000006976">
    <property type="component" value="Unassembled WGS sequence"/>
</dbReference>
<proteinExistence type="predicted"/>
<evidence type="ECO:0000313" key="1">
    <source>
        <dbReference type="EMBL" id="EJR30903.1"/>
    </source>
</evidence>
<accession>A0ABC9QVU2</accession>
<name>A0ABC9QVU2_BACMY</name>
<dbReference type="AlphaFoldDB" id="A0ABC9QVU2"/>
<gene>
    <name evidence="1" type="ORF">III_05526</name>
</gene>
<comment type="caution">
    <text evidence="1">The sequence shown here is derived from an EMBL/GenBank/DDBJ whole genome shotgun (WGS) entry which is preliminary data.</text>
</comment>
<dbReference type="EMBL" id="AHEV01000044">
    <property type="protein sequence ID" value="EJR30903.1"/>
    <property type="molecule type" value="Genomic_DNA"/>
</dbReference>
<protein>
    <submittedName>
        <fullName evidence="1">Uncharacterized protein</fullName>
    </submittedName>
</protein>
<evidence type="ECO:0000313" key="2">
    <source>
        <dbReference type="Proteomes" id="UP000006976"/>
    </source>
</evidence>
<sequence length="94" mass="11058">MQHILGVAKKYTKVIRALREVNEGEKVAGVIKARFGAYKSVIEGVKETTDDFIFIFDPKGIFYHFSQEYSFLKERLVSRWEMNWLRTRNGRKPS</sequence>
<reference evidence="1 2" key="1">
    <citation type="submission" date="2012-04" db="EMBL/GenBank/DDBJ databases">
        <title>The Genome Sequence of Bacillus cereus VD078.</title>
        <authorList>
            <consortium name="The Broad Institute Genome Sequencing Platform"/>
            <consortium name="The Broad Institute Genome Sequencing Center for Infectious Disease"/>
            <person name="Feldgarden M."/>
            <person name="Van der Auwera G.A."/>
            <person name="Mahillon J."/>
            <person name="Duprez V."/>
            <person name="Timmery S."/>
            <person name="Mattelet C."/>
            <person name="Dierick K."/>
            <person name="Sun M."/>
            <person name="Yu Z."/>
            <person name="Zhu L."/>
            <person name="Hu X."/>
            <person name="Shank E.B."/>
            <person name="Swiecicka I."/>
            <person name="Hansen B.M."/>
            <person name="Andrup L."/>
            <person name="Young S.K."/>
            <person name="Zeng Q."/>
            <person name="Gargeya S."/>
            <person name="Fitzgerald M."/>
            <person name="Haas B."/>
            <person name="Abouelleil A."/>
            <person name="Alvarado L."/>
            <person name="Arachchi H.M."/>
            <person name="Berlin A."/>
            <person name="Chapman S.B."/>
            <person name="Goldberg J."/>
            <person name="Griggs A."/>
            <person name="Gujja S."/>
            <person name="Hansen M."/>
            <person name="Howarth C."/>
            <person name="Imamovic A."/>
            <person name="Larimer J."/>
            <person name="McCowen C."/>
            <person name="Montmayeur A."/>
            <person name="Murphy C."/>
            <person name="Neiman D."/>
            <person name="Pearson M."/>
            <person name="Priest M."/>
            <person name="Roberts A."/>
            <person name="Saif S."/>
            <person name="Shea T."/>
            <person name="Sisk P."/>
            <person name="Sykes S."/>
            <person name="Wortman J."/>
            <person name="Nusbaum C."/>
            <person name="Birren B."/>
        </authorList>
    </citation>
    <scope>NUCLEOTIDE SEQUENCE [LARGE SCALE GENOMIC DNA]</scope>
    <source>
        <strain evidence="1 2">VD078</strain>
    </source>
</reference>